<dbReference type="InterPro" id="IPR054608">
    <property type="entry name" value="SYY-like_C"/>
</dbReference>
<dbReference type="PROSITE" id="PS50889">
    <property type="entry name" value="S4"/>
    <property type="match status" value="1"/>
</dbReference>
<evidence type="ECO:0000256" key="10">
    <source>
        <dbReference type="PROSITE-ProRule" id="PRU00182"/>
    </source>
</evidence>
<dbReference type="HAMAP" id="MF_02007">
    <property type="entry name" value="Tyr_tRNA_synth_type2"/>
    <property type="match status" value="1"/>
</dbReference>
<dbReference type="InterPro" id="IPR002307">
    <property type="entry name" value="Tyr-tRNA-ligase"/>
</dbReference>
<keyword evidence="4 9" id="KW-0067">ATP-binding</keyword>
<organism evidence="12 13">
    <name type="scientific">Thalassotalea profundi</name>
    <dbReference type="NCBI Taxonomy" id="2036687"/>
    <lineage>
        <taxon>Bacteria</taxon>
        <taxon>Pseudomonadati</taxon>
        <taxon>Pseudomonadota</taxon>
        <taxon>Gammaproteobacteria</taxon>
        <taxon>Alteromonadales</taxon>
        <taxon>Colwelliaceae</taxon>
        <taxon>Thalassotalea</taxon>
    </lineage>
</organism>
<evidence type="ECO:0000256" key="5">
    <source>
        <dbReference type="ARBA" id="ARBA00022884"/>
    </source>
</evidence>
<dbReference type="Proteomes" id="UP000626370">
    <property type="component" value="Unassembled WGS sequence"/>
</dbReference>
<keyword evidence="5 10" id="KW-0694">RNA-binding</keyword>
<dbReference type="InterPro" id="IPR002305">
    <property type="entry name" value="aa-tRNA-synth_Ic"/>
</dbReference>
<evidence type="ECO:0000256" key="8">
    <source>
        <dbReference type="ARBA" id="ARBA00048248"/>
    </source>
</evidence>
<dbReference type="InterPro" id="IPR036986">
    <property type="entry name" value="S4_RNA-bd_sf"/>
</dbReference>
<dbReference type="Pfam" id="PF22421">
    <property type="entry name" value="SYY_C-terminal"/>
    <property type="match status" value="1"/>
</dbReference>
<dbReference type="InterPro" id="IPR002942">
    <property type="entry name" value="S4_RNA-bd"/>
</dbReference>
<dbReference type="RefSeq" id="WP_189378459.1">
    <property type="nucleotide sequence ID" value="NZ_BNAH01000009.1"/>
</dbReference>
<accession>A0ABQ3IUM8</accession>
<feature type="binding site" evidence="9">
    <location>
        <position position="229"/>
    </location>
    <ligand>
        <name>ATP</name>
        <dbReference type="ChEBI" id="CHEBI:30616"/>
    </ligand>
</feature>
<keyword evidence="13" id="KW-1185">Reference proteome</keyword>
<comment type="caution">
    <text evidence="12">The sequence shown here is derived from an EMBL/GenBank/DDBJ whole genome shotgun (WGS) entry which is preliminary data.</text>
</comment>
<sequence length="399" mass="44356">MTDVSQAFAEIKRGAEEILLEDELLEKLKQGKPLKIKAGFDPTAPDLHLGHTVLINKLRQFQQLGHEVIFLIGDFTGMIGDPTGKNVTRKPLTKEDVLANAETYKEQVFKILDPSKTRVEFNSSWMEALGAAGMLKLASRQTVARMMERDDFKKRYAGGHAIAIHEFMYPLVQGWDSVALASDVELGGTDQKFNLLMGRELQKSEGQRPQTVLMMPLLEGLDGVQKMSKSLGNYIGITDTPSDMFGKIMSISDDLMWRYYQLLSFKALDVIDGYKQQVADGANPRDIKIALAKELIERFHDEAAAEAAHQEFINRFQKGAIPDDMPEFEIPTEEGELAIANLLKEANLVASTSEAMRMIKQGAAKMNGEKVADSKIKIASGTTAVFQVGKRKFARVTVK</sequence>
<comment type="function">
    <text evidence="9">Catalyzes the attachment of tyrosine to tRNA(Tyr) in a two-step reaction: tyrosine is first activated by ATP to form Tyr-AMP and then transferred to the acceptor end of tRNA(Tyr).</text>
</comment>
<dbReference type="Gene3D" id="1.10.240.10">
    <property type="entry name" value="Tyrosyl-Transfer RNA Synthetase"/>
    <property type="match status" value="1"/>
</dbReference>
<dbReference type="EMBL" id="BNAH01000009">
    <property type="protein sequence ID" value="GHE93447.1"/>
    <property type="molecule type" value="Genomic_DNA"/>
</dbReference>
<dbReference type="InterPro" id="IPR024108">
    <property type="entry name" value="Tyr-tRNA-ligase_bac_2"/>
</dbReference>
<dbReference type="CDD" id="cd00165">
    <property type="entry name" value="S4"/>
    <property type="match status" value="1"/>
</dbReference>
<comment type="subunit">
    <text evidence="9">Homodimer.</text>
</comment>
<comment type="similarity">
    <text evidence="9">Belongs to the class-I aminoacyl-tRNA synthetase family. TyrS type 2 subfamily.</text>
</comment>
<name>A0ABQ3IUM8_9GAMM</name>
<evidence type="ECO:0000259" key="11">
    <source>
        <dbReference type="SMART" id="SM00363"/>
    </source>
</evidence>
<feature type="domain" description="RNA-binding S4" evidence="11">
    <location>
        <begin position="337"/>
        <end position="399"/>
    </location>
</feature>
<comment type="catalytic activity">
    <reaction evidence="8 9">
        <text>tRNA(Tyr) + L-tyrosine + ATP = L-tyrosyl-tRNA(Tyr) + AMP + diphosphate + H(+)</text>
        <dbReference type="Rhea" id="RHEA:10220"/>
        <dbReference type="Rhea" id="RHEA-COMP:9706"/>
        <dbReference type="Rhea" id="RHEA-COMP:9707"/>
        <dbReference type="ChEBI" id="CHEBI:15378"/>
        <dbReference type="ChEBI" id="CHEBI:30616"/>
        <dbReference type="ChEBI" id="CHEBI:33019"/>
        <dbReference type="ChEBI" id="CHEBI:58315"/>
        <dbReference type="ChEBI" id="CHEBI:78442"/>
        <dbReference type="ChEBI" id="CHEBI:78536"/>
        <dbReference type="ChEBI" id="CHEBI:456215"/>
        <dbReference type="EC" id="6.1.1.1"/>
    </reaction>
</comment>
<dbReference type="PRINTS" id="PR01040">
    <property type="entry name" value="TRNASYNTHTYR"/>
</dbReference>
<evidence type="ECO:0000256" key="1">
    <source>
        <dbReference type="ARBA" id="ARBA00022490"/>
    </source>
</evidence>
<evidence type="ECO:0000256" key="3">
    <source>
        <dbReference type="ARBA" id="ARBA00022741"/>
    </source>
</evidence>
<evidence type="ECO:0000256" key="6">
    <source>
        <dbReference type="ARBA" id="ARBA00022917"/>
    </source>
</evidence>
<protein>
    <recommendedName>
        <fullName evidence="9">Tyrosine--tRNA ligase</fullName>
        <ecNumber evidence="9">6.1.1.1</ecNumber>
    </recommendedName>
    <alternativeName>
        <fullName evidence="9">Tyrosyl-tRNA synthetase</fullName>
        <shortName evidence="9">TyrRS</shortName>
    </alternativeName>
</protein>
<evidence type="ECO:0000256" key="2">
    <source>
        <dbReference type="ARBA" id="ARBA00022598"/>
    </source>
</evidence>
<feature type="short sequence motif" description="'KMSKS' region" evidence="9">
    <location>
        <begin position="226"/>
        <end position="230"/>
    </location>
</feature>
<gene>
    <name evidence="9 12" type="primary">tyrS</name>
    <name evidence="12" type="ORF">GCM10011501_23540</name>
</gene>
<dbReference type="SMART" id="SM00363">
    <property type="entry name" value="S4"/>
    <property type="match status" value="1"/>
</dbReference>
<dbReference type="PANTHER" id="PTHR11766:SF1">
    <property type="entry name" value="TYROSINE--TRNA LIGASE"/>
    <property type="match status" value="1"/>
</dbReference>
<evidence type="ECO:0000313" key="13">
    <source>
        <dbReference type="Proteomes" id="UP000626370"/>
    </source>
</evidence>
<dbReference type="SUPFAM" id="SSF55174">
    <property type="entry name" value="Alpha-L RNA-binding motif"/>
    <property type="match status" value="1"/>
</dbReference>
<evidence type="ECO:0000256" key="7">
    <source>
        <dbReference type="ARBA" id="ARBA00023146"/>
    </source>
</evidence>
<dbReference type="InterPro" id="IPR014729">
    <property type="entry name" value="Rossmann-like_a/b/a_fold"/>
</dbReference>
<dbReference type="Gene3D" id="3.10.290.10">
    <property type="entry name" value="RNA-binding S4 domain"/>
    <property type="match status" value="1"/>
</dbReference>
<keyword evidence="6 9" id="KW-0648">Protein biosynthesis</keyword>
<dbReference type="InterPro" id="IPR001412">
    <property type="entry name" value="aa-tRNA-synth_I_CS"/>
</dbReference>
<dbReference type="NCBIfam" id="TIGR00234">
    <property type="entry name" value="tyrS"/>
    <property type="match status" value="1"/>
</dbReference>
<keyword evidence="3 9" id="KW-0547">Nucleotide-binding</keyword>
<feature type="short sequence motif" description="'HIGH' region" evidence="9">
    <location>
        <begin position="42"/>
        <end position="51"/>
    </location>
</feature>
<keyword evidence="2 9" id="KW-0436">Ligase</keyword>
<reference evidence="13" key="1">
    <citation type="journal article" date="2019" name="Int. J. Syst. Evol. Microbiol.">
        <title>The Global Catalogue of Microorganisms (GCM) 10K type strain sequencing project: providing services to taxonomists for standard genome sequencing and annotation.</title>
        <authorList>
            <consortium name="The Broad Institute Genomics Platform"/>
            <consortium name="The Broad Institute Genome Sequencing Center for Infectious Disease"/>
            <person name="Wu L."/>
            <person name="Ma J."/>
        </authorList>
    </citation>
    <scope>NUCLEOTIDE SEQUENCE [LARGE SCALE GENOMIC DNA]</scope>
    <source>
        <strain evidence="13">CGMCC 1.15922</strain>
    </source>
</reference>
<dbReference type="InterPro" id="IPR024088">
    <property type="entry name" value="Tyr-tRNA-ligase_bac-type"/>
</dbReference>
<evidence type="ECO:0000256" key="4">
    <source>
        <dbReference type="ARBA" id="ARBA00022840"/>
    </source>
</evidence>
<evidence type="ECO:0000313" key="12">
    <source>
        <dbReference type="EMBL" id="GHE93447.1"/>
    </source>
</evidence>
<dbReference type="EC" id="6.1.1.1" evidence="9"/>
<comment type="subcellular location">
    <subcellularLocation>
        <location evidence="9">Cytoplasm</location>
    </subcellularLocation>
</comment>
<keyword evidence="7 9" id="KW-0030">Aminoacyl-tRNA synthetase</keyword>
<dbReference type="Pfam" id="PF00579">
    <property type="entry name" value="tRNA-synt_1b"/>
    <property type="match status" value="1"/>
</dbReference>
<dbReference type="Gene3D" id="3.40.50.620">
    <property type="entry name" value="HUPs"/>
    <property type="match status" value="1"/>
</dbReference>
<dbReference type="PROSITE" id="PS00178">
    <property type="entry name" value="AA_TRNA_LIGASE_I"/>
    <property type="match status" value="1"/>
</dbReference>
<evidence type="ECO:0000256" key="9">
    <source>
        <dbReference type="HAMAP-Rule" id="MF_02007"/>
    </source>
</evidence>
<dbReference type="PANTHER" id="PTHR11766">
    <property type="entry name" value="TYROSYL-TRNA SYNTHETASE"/>
    <property type="match status" value="1"/>
</dbReference>
<dbReference type="GO" id="GO:0016874">
    <property type="term" value="F:ligase activity"/>
    <property type="evidence" value="ECO:0007669"/>
    <property type="project" value="UniProtKB-KW"/>
</dbReference>
<dbReference type="SUPFAM" id="SSF52374">
    <property type="entry name" value="Nucleotidylyl transferase"/>
    <property type="match status" value="1"/>
</dbReference>
<keyword evidence="1 9" id="KW-0963">Cytoplasm</keyword>
<proteinExistence type="inferred from homology"/>
<dbReference type="CDD" id="cd00805">
    <property type="entry name" value="TyrRS_core"/>
    <property type="match status" value="1"/>
</dbReference>